<organism evidence="2 3">
    <name type="scientific">Lasiodiplodia theobromae</name>
    <dbReference type="NCBI Taxonomy" id="45133"/>
    <lineage>
        <taxon>Eukaryota</taxon>
        <taxon>Fungi</taxon>
        <taxon>Dikarya</taxon>
        <taxon>Ascomycota</taxon>
        <taxon>Pezizomycotina</taxon>
        <taxon>Dothideomycetes</taxon>
        <taxon>Dothideomycetes incertae sedis</taxon>
        <taxon>Botryosphaeriales</taxon>
        <taxon>Botryosphaeriaceae</taxon>
        <taxon>Lasiodiplodia</taxon>
    </lineage>
</organism>
<dbReference type="PANTHER" id="PTHR37542">
    <property type="entry name" value="HELO DOMAIN-CONTAINING PROTEIN-RELATED"/>
    <property type="match status" value="1"/>
</dbReference>
<dbReference type="InterPro" id="IPR001245">
    <property type="entry name" value="Ser-Thr/Tyr_kinase_cat_dom"/>
</dbReference>
<dbReference type="EMBL" id="VCHE01000216">
    <property type="protein sequence ID" value="KAB2569194.1"/>
    <property type="molecule type" value="Genomic_DNA"/>
</dbReference>
<accession>A0A5N5CV26</accession>
<evidence type="ECO:0000259" key="1">
    <source>
        <dbReference type="PROSITE" id="PS50011"/>
    </source>
</evidence>
<dbReference type="PROSITE" id="PS50011">
    <property type="entry name" value="PROTEIN_KINASE_DOM"/>
    <property type="match status" value="1"/>
</dbReference>
<gene>
    <name evidence="2" type="ORF">DBV05_g12128</name>
</gene>
<dbReference type="OrthoDB" id="1911848at2759"/>
<keyword evidence="3" id="KW-1185">Reference proteome</keyword>
<dbReference type="InterPro" id="IPR011009">
    <property type="entry name" value="Kinase-like_dom_sf"/>
</dbReference>
<feature type="domain" description="Protein kinase" evidence="1">
    <location>
        <begin position="172"/>
        <end position="520"/>
    </location>
</feature>
<comment type="caution">
    <text evidence="2">The sequence shown here is derived from an EMBL/GenBank/DDBJ whole genome shotgun (WGS) entry which is preliminary data.</text>
</comment>
<dbReference type="Gene3D" id="1.10.510.10">
    <property type="entry name" value="Transferase(Phosphotransferase) domain 1"/>
    <property type="match status" value="1"/>
</dbReference>
<dbReference type="PANTHER" id="PTHR37542:SF3">
    <property type="entry name" value="PRION-INHIBITION AND PROPAGATION HELO DOMAIN-CONTAINING PROTEIN"/>
    <property type="match status" value="1"/>
</dbReference>
<dbReference type="Proteomes" id="UP000325902">
    <property type="component" value="Unassembled WGS sequence"/>
</dbReference>
<proteinExistence type="predicted"/>
<evidence type="ECO:0000313" key="3">
    <source>
        <dbReference type="Proteomes" id="UP000325902"/>
    </source>
</evidence>
<reference evidence="2 3" key="1">
    <citation type="journal article" date="2019" name="Sci. Rep.">
        <title>A multi-omics analysis of the grapevine pathogen Lasiodiplodia theobromae reveals that temperature affects the expression of virulence- and pathogenicity-related genes.</title>
        <authorList>
            <person name="Felix C."/>
            <person name="Meneses R."/>
            <person name="Goncalves M.F.M."/>
            <person name="Tilleman L."/>
            <person name="Duarte A.S."/>
            <person name="Jorrin-Novo J.V."/>
            <person name="Van de Peer Y."/>
            <person name="Deforce D."/>
            <person name="Van Nieuwerburgh F."/>
            <person name="Esteves A.C."/>
            <person name="Alves A."/>
        </authorList>
    </citation>
    <scope>NUCLEOTIDE SEQUENCE [LARGE SCALE GENOMIC DNA]</scope>
    <source>
        <strain evidence="2 3">LA-SOL3</strain>
    </source>
</reference>
<evidence type="ECO:0000313" key="2">
    <source>
        <dbReference type="EMBL" id="KAB2569194.1"/>
    </source>
</evidence>
<dbReference type="InterPro" id="IPR000719">
    <property type="entry name" value="Prot_kinase_dom"/>
</dbReference>
<sequence>MVTGIEIASIALASAGAAHQLFDCGLRIYQRIKNEQQLNLLLRELQMFEIEDRYRMLDNYVQAAQPILFSALVEEEDKDQLLRQWERIKEYLINVNQLIDTMITNSSILETWARHKARDKLRNMGGTKMLIGLLQDFQNYVSFFEKKLTKHPLMLLSGRDFTYIDGGSRVPLMLDLFIRKGRLNRTSDGNPAQIQSVLVESKPLQQNDDERVMEEDVATLANKIARAQPNRGIFRLLGFRKEINRDYCAFELVFGGSFDGPPPMNLSTCMQTHPTKPSLNFRVNLCCQLATAVFETQTLGLVHKNIRPENILVLEAERSPLATPDEAIPVINLCGWQYSRHVENGYITTLTNDVTLQRKIYQHPQRQLPMSDCDYSMAHDVYSLGVCMLEILCWKSILQRGPDAEQPPTVSQDFIEAFTALRYAPNQADPADRYTKFPRNNKAVLLRMNKTHVPVEAGTKMCHIIHGFLTCLDRNRESGYDDGEAEEGEYVLTGENERRIQARKFMDTGLKDLQNVLRAI</sequence>
<name>A0A5N5CV26_9PEZI</name>
<protein>
    <recommendedName>
        <fullName evidence="1">Protein kinase domain-containing protein</fullName>
    </recommendedName>
</protein>
<dbReference type="SUPFAM" id="SSF56112">
    <property type="entry name" value="Protein kinase-like (PK-like)"/>
    <property type="match status" value="1"/>
</dbReference>
<dbReference type="GO" id="GO:0004672">
    <property type="term" value="F:protein kinase activity"/>
    <property type="evidence" value="ECO:0007669"/>
    <property type="project" value="InterPro"/>
</dbReference>
<dbReference type="AlphaFoldDB" id="A0A5N5CV26"/>
<dbReference type="Pfam" id="PF07714">
    <property type="entry name" value="PK_Tyr_Ser-Thr"/>
    <property type="match status" value="1"/>
</dbReference>
<dbReference type="GO" id="GO:0005524">
    <property type="term" value="F:ATP binding"/>
    <property type="evidence" value="ECO:0007669"/>
    <property type="project" value="InterPro"/>
</dbReference>